<name>A0A9N9M3F4_9HELO</name>
<reference evidence="2" key="1">
    <citation type="submission" date="2021-07" db="EMBL/GenBank/DDBJ databases">
        <authorList>
            <person name="Durling M."/>
        </authorList>
    </citation>
    <scope>NUCLEOTIDE SEQUENCE</scope>
</reference>
<dbReference type="Pfam" id="PF24864">
    <property type="entry name" value="DUF7730"/>
    <property type="match status" value="1"/>
</dbReference>
<protein>
    <recommendedName>
        <fullName evidence="1">DUF7730 domain-containing protein</fullName>
    </recommendedName>
</protein>
<keyword evidence="3" id="KW-1185">Reference proteome</keyword>
<dbReference type="PANTHER" id="PTHR42085:SF6">
    <property type="entry name" value="F-BOX DOMAIN-CONTAINING PROTEIN"/>
    <property type="match status" value="1"/>
</dbReference>
<organism evidence="2 3">
    <name type="scientific">Hymenoscyphus albidus</name>
    <dbReference type="NCBI Taxonomy" id="595503"/>
    <lineage>
        <taxon>Eukaryota</taxon>
        <taxon>Fungi</taxon>
        <taxon>Dikarya</taxon>
        <taxon>Ascomycota</taxon>
        <taxon>Pezizomycotina</taxon>
        <taxon>Leotiomycetes</taxon>
        <taxon>Helotiales</taxon>
        <taxon>Helotiaceae</taxon>
        <taxon>Hymenoscyphus</taxon>
    </lineage>
</organism>
<gene>
    <name evidence="2" type="ORF">HYALB_00008810</name>
</gene>
<dbReference type="InterPro" id="IPR056632">
    <property type="entry name" value="DUF7730"/>
</dbReference>
<evidence type="ECO:0000313" key="3">
    <source>
        <dbReference type="Proteomes" id="UP000701801"/>
    </source>
</evidence>
<dbReference type="Proteomes" id="UP000701801">
    <property type="component" value="Unassembled WGS sequence"/>
</dbReference>
<evidence type="ECO:0000259" key="1">
    <source>
        <dbReference type="Pfam" id="PF24864"/>
    </source>
</evidence>
<comment type="caution">
    <text evidence="2">The sequence shown here is derived from an EMBL/GenBank/DDBJ whole genome shotgun (WGS) entry which is preliminary data.</text>
</comment>
<feature type="domain" description="DUF7730" evidence="1">
    <location>
        <begin position="271"/>
        <end position="412"/>
    </location>
</feature>
<dbReference type="PANTHER" id="PTHR42085">
    <property type="entry name" value="F-BOX DOMAIN-CONTAINING PROTEIN"/>
    <property type="match status" value="1"/>
</dbReference>
<dbReference type="InterPro" id="IPR038883">
    <property type="entry name" value="AN11006-like"/>
</dbReference>
<sequence length="552" mass="63550">MASFMDLSLDTRHRIYAYLHLFRLCPIEFNRPEVYHPPDESSSSASPGWYLCSTIPMKCLYIARKYGGKSTPSVSPDIPDCQCPKLPLLRLLLVSRTFYHDIFKAFYSRNRFAVRIYDARGFESFHVGRHIQGTLTSLLVRLNCWPCPRGHEEAGGDGLQCGICKFDSTNADPAMDITSRAGDDLVHWWRWFAKGLESSIMSKHLNLTLVCDVVDRASGMAVVEPLLTLATLKGCTIRLGRGSNDELSRLAEEYSLRAQALFIKTPGTFPFQRLPEELRLLILSYTHLGDHYLYSRDSHLLKIVNNELVNKITTCCRKCTPTRIDCCCSSTRAAYSSTCECRHIPFALLLVSKQMRADTIRVLHSQNAFEFLQDPIETIHFLQKFPQETLKHIRRIHFHFSETEINNWTKRSYNNKLTQLIQCIKQNLNTTHLSITVILETFDTGGYAEDDEDLQLLYDIYRDITRAFRLLNELEDIQFDVGWFIYLEPIMRRAVLGRAVLMGLLKLKWSYPEGDPPGCFRLPVWYRRGILRGVEGAIEKEVGDVEEFLSWC</sequence>
<dbReference type="EMBL" id="CAJVRM010000745">
    <property type="protein sequence ID" value="CAG8983950.1"/>
    <property type="molecule type" value="Genomic_DNA"/>
</dbReference>
<dbReference type="AlphaFoldDB" id="A0A9N9M3F4"/>
<dbReference type="OrthoDB" id="2099276at2759"/>
<accession>A0A9N9M3F4</accession>
<evidence type="ECO:0000313" key="2">
    <source>
        <dbReference type="EMBL" id="CAG8983950.1"/>
    </source>
</evidence>
<proteinExistence type="predicted"/>